<dbReference type="InterPro" id="IPR052016">
    <property type="entry name" value="Bact_Sigma-Reg"/>
</dbReference>
<dbReference type="RefSeq" id="WP_066799126.1">
    <property type="nucleotide sequence ID" value="NZ_CP014206.1"/>
</dbReference>
<dbReference type="InterPro" id="IPR036457">
    <property type="entry name" value="PPM-type-like_dom_sf"/>
</dbReference>
<evidence type="ECO:0000313" key="7">
    <source>
        <dbReference type="EMBL" id="AMK09730.1"/>
    </source>
</evidence>
<dbReference type="InterPro" id="IPR036890">
    <property type="entry name" value="HATPase_C_sf"/>
</dbReference>
<dbReference type="Gene3D" id="3.30.450.20">
    <property type="entry name" value="PAS domain"/>
    <property type="match status" value="1"/>
</dbReference>
<dbReference type="GO" id="GO:0007165">
    <property type="term" value="P:signal transduction"/>
    <property type="evidence" value="ECO:0007669"/>
    <property type="project" value="InterPro"/>
</dbReference>
<dbReference type="SUPFAM" id="SSF81606">
    <property type="entry name" value="PP2C-like"/>
    <property type="match status" value="1"/>
</dbReference>
<dbReference type="InterPro" id="IPR003594">
    <property type="entry name" value="HATPase_dom"/>
</dbReference>
<dbReference type="Proteomes" id="UP000055611">
    <property type="component" value="Chromosome"/>
</dbReference>
<evidence type="ECO:0000313" key="10">
    <source>
        <dbReference type="Proteomes" id="UP000295506"/>
    </source>
</evidence>
<dbReference type="PANTHER" id="PTHR43156:SF2">
    <property type="entry name" value="STAGE II SPORULATION PROTEIN E"/>
    <property type="match status" value="1"/>
</dbReference>
<evidence type="ECO:0000313" key="8">
    <source>
        <dbReference type="EMBL" id="TDT86317.1"/>
    </source>
</evidence>
<dbReference type="GO" id="GO:0016020">
    <property type="term" value="C:membrane"/>
    <property type="evidence" value="ECO:0007669"/>
    <property type="project" value="UniProtKB-SubCell"/>
</dbReference>
<organism evidence="8 10">
    <name type="scientific">Pseudodesulfovibrio indicus</name>
    <dbReference type="NCBI Taxonomy" id="1716143"/>
    <lineage>
        <taxon>Bacteria</taxon>
        <taxon>Pseudomonadati</taxon>
        <taxon>Thermodesulfobacteriota</taxon>
        <taxon>Desulfovibrionia</taxon>
        <taxon>Desulfovibrionales</taxon>
        <taxon>Desulfovibrionaceae</taxon>
    </lineage>
</organism>
<keyword evidence="4" id="KW-0418">Kinase</keyword>
<evidence type="ECO:0000256" key="3">
    <source>
        <dbReference type="ARBA" id="ARBA00022679"/>
    </source>
</evidence>
<protein>
    <submittedName>
        <fullName evidence="8">Sigma-B regulation protein RsbU (Phosphoserine phosphatase)</fullName>
    </submittedName>
</protein>
<dbReference type="OrthoDB" id="343514at2"/>
<reference evidence="7 9" key="1">
    <citation type="journal article" date="2016" name="Front. Microbiol.">
        <title>Genome Sequence of the Piezophilic, Mesophilic Sulfate-Reducing Bacterium Desulfovibrio indicus J2T.</title>
        <authorList>
            <person name="Cao J."/>
            <person name="Maignien L."/>
            <person name="Shao Z."/>
            <person name="Alain K."/>
            <person name="Jebbar M."/>
        </authorList>
    </citation>
    <scope>NUCLEOTIDE SEQUENCE [LARGE SCALE GENOMIC DNA]</scope>
    <source>
        <strain evidence="7 9">J2</strain>
    </source>
</reference>
<dbReference type="SUPFAM" id="SSF55874">
    <property type="entry name" value="ATPase domain of HSP90 chaperone/DNA topoisomerase II/histidine kinase"/>
    <property type="match status" value="1"/>
</dbReference>
<dbReference type="SMART" id="SM00304">
    <property type="entry name" value="HAMP"/>
    <property type="match status" value="1"/>
</dbReference>
<dbReference type="EMBL" id="CP014206">
    <property type="protein sequence ID" value="AMK09730.1"/>
    <property type="molecule type" value="Genomic_DNA"/>
</dbReference>
<dbReference type="CDD" id="cd18773">
    <property type="entry name" value="PDC1_HK_sensor"/>
    <property type="match status" value="1"/>
</dbReference>
<name>A0A140D963_9BACT</name>
<dbReference type="AlphaFoldDB" id="A0A140D963"/>
<evidence type="ECO:0000256" key="2">
    <source>
        <dbReference type="ARBA" id="ARBA00022553"/>
    </source>
</evidence>
<keyword evidence="2" id="KW-0597">Phosphoprotein</keyword>
<dbReference type="Gene3D" id="3.60.40.10">
    <property type="entry name" value="PPM-type phosphatase domain"/>
    <property type="match status" value="1"/>
</dbReference>
<dbReference type="SUPFAM" id="SSF158472">
    <property type="entry name" value="HAMP domain-like"/>
    <property type="match status" value="1"/>
</dbReference>
<evidence type="ECO:0000256" key="1">
    <source>
        <dbReference type="ARBA" id="ARBA00004370"/>
    </source>
</evidence>
<dbReference type="Proteomes" id="UP000295506">
    <property type="component" value="Unassembled WGS sequence"/>
</dbReference>
<dbReference type="InterPro" id="IPR003660">
    <property type="entry name" value="HAMP_dom"/>
</dbReference>
<evidence type="ECO:0000313" key="9">
    <source>
        <dbReference type="Proteomes" id="UP000055611"/>
    </source>
</evidence>
<dbReference type="SMART" id="SM00331">
    <property type="entry name" value="PP2C_SIG"/>
    <property type="match status" value="1"/>
</dbReference>
<reference evidence="8 10" key="2">
    <citation type="submission" date="2019-03" db="EMBL/GenBank/DDBJ databases">
        <title>Genomic Encyclopedia of Type Strains, Phase IV (KMG-IV): sequencing the most valuable type-strain genomes for metagenomic binning, comparative biology and taxonomic classification.</title>
        <authorList>
            <person name="Goeker M."/>
        </authorList>
    </citation>
    <scope>NUCLEOTIDE SEQUENCE [LARGE SCALE GENOMIC DNA]</scope>
    <source>
        <strain evidence="8 10">DSM 101483</strain>
    </source>
</reference>
<comment type="subcellular location">
    <subcellularLocation>
        <location evidence="1">Membrane</location>
    </subcellularLocation>
</comment>
<dbReference type="Pfam" id="PF13581">
    <property type="entry name" value="HATPase_c_2"/>
    <property type="match status" value="1"/>
</dbReference>
<dbReference type="GO" id="GO:0016301">
    <property type="term" value="F:kinase activity"/>
    <property type="evidence" value="ECO:0007669"/>
    <property type="project" value="UniProtKB-KW"/>
</dbReference>
<dbReference type="CDD" id="cd16936">
    <property type="entry name" value="HATPase_RsbW-like"/>
    <property type="match status" value="1"/>
</dbReference>
<dbReference type="PROSITE" id="PS50885">
    <property type="entry name" value="HAMP"/>
    <property type="match status" value="1"/>
</dbReference>
<gene>
    <name evidence="7" type="ORF">AWY79_00715</name>
    <name evidence="8" type="ORF">EDC59_11483</name>
</gene>
<evidence type="ECO:0000256" key="4">
    <source>
        <dbReference type="ARBA" id="ARBA00022777"/>
    </source>
</evidence>
<keyword evidence="5" id="KW-0378">Hydrolase</keyword>
<proteinExistence type="predicted"/>
<accession>A0A140D963</accession>
<dbReference type="CDD" id="cd06225">
    <property type="entry name" value="HAMP"/>
    <property type="match status" value="1"/>
</dbReference>
<dbReference type="GO" id="GO:0016791">
    <property type="term" value="F:phosphatase activity"/>
    <property type="evidence" value="ECO:0007669"/>
    <property type="project" value="TreeGrafter"/>
</dbReference>
<keyword evidence="9" id="KW-1185">Reference proteome</keyword>
<keyword evidence="3" id="KW-0808">Transferase</keyword>
<dbReference type="KEGG" id="dej:AWY79_00715"/>
<dbReference type="PANTHER" id="PTHR43156">
    <property type="entry name" value="STAGE II SPORULATION PROTEIN E-RELATED"/>
    <property type="match status" value="1"/>
</dbReference>
<dbReference type="Pfam" id="PF07228">
    <property type="entry name" value="SpoIIE"/>
    <property type="match status" value="1"/>
</dbReference>
<evidence type="ECO:0000259" key="6">
    <source>
        <dbReference type="PROSITE" id="PS50885"/>
    </source>
</evidence>
<feature type="domain" description="HAMP" evidence="6">
    <location>
        <begin position="413"/>
        <end position="465"/>
    </location>
</feature>
<dbReference type="Gene3D" id="3.30.565.10">
    <property type="entry name" value="Histidine kinase-like ATPase, C-terminal domain"/>
    <property type="match status" value="1"/>
</dbReference>
<evidence type="ECO:0000256" key="5">
    <source>
        <dbReference type="ARBA" id="ARBA00022801"/>
    </source>
</evidence>
<dbReference type="Pfam" id="PF00672">
    <property type="entry name" value="HAMP"/>
    <property type="match status" value="1"/>
</dbReference>
<dbReference type="InterPro" id="IPR001932">
    <property type="entry name" value="PPM-type_phosphatase-like_dom"/>
</dbReference>
<dbReference type="EMBL" id="SOBK01000014">
    <property type="protein sequence ID" value="TDT86317.1"/>
    <property type="molecule type" value="Genomic_DNA"/>
</dbReference>
<dbReference type="Gene3D" id="6.10.340.10">
    <property type="match status" value="1"/>
</dbReference>
<sequence>MRIPIRIKFFVVLLAFSLGPIFISRGLMSRASGEVANKTSEQTRQELLRIVADEFESVAGSMLALMERSSEAMRLATIGVAREAELALELPASDDSGKIYFTQEFGNPDLSPPDSARRDGYARRTMGMRQQLIQVSLEHPSFYLPASVPAASVQGEMEKLLRSASGIRALYTNLPSGPFWINVALESGVMLCYPGHGRLPPMFDPRDQDWFREARNGDKCRWYRVIDPTTRFVVNKVAYPVRDGAGKFLGAVSLDVPAHAIMPDDRLEARWGGKVRTFLVERVGEDRPASAGLPIVIQRESTAEGHRHWMSSLDQESLILDEPVGHQILLHALDTRRTGVVELSYEGEPSVCAFASTDTYSFLVIAPKTVVAKLPNEVSAMLQGLFGEMRNLSLLVSGVMLIITGLIAWFGSRAITRPIVVIVEAAKRLTSGDFTARIDQHTGDERDELIRSFNEMGPKLKELLLLNRDMKVAQEVQQLLLPGVEPELPGFDIAGGIAYCDRTGGDYYDFLKICGGGRPRLAVIIGDVSGHGVPSALVMASARGQLQTLASMDIPPEERVNAVNRVLSRDLDGTGRFLTMFYLQLEQGTPQVRWVRAGHDPAFRYNPDRDEFGELLGEGIPLGVMEEYGYASQAAELADGEILVMATDGVWEARNAEGEMFGKKRILAIIRESAHKSAGDIRQAVMDAVEGFQGNGQEDDIAVVVVKKEAGETPMARHSISFRMTNKENCFKCFQPKVEAFGMERGLHPKIVFHLTLVLDELTTNIISYGYADFDEHPIDVTIELEGDILTIRVEDDAEPFNILEAPEPELDVPLEDRLKPVGGLGIHLVKNMVHDIHYQREDGKNVLTLNKNISKTHCPVSG</sequence>